<evidence type="ECO:0000313" key="2">
    <source>
        <dbReference type="EMBL" id="WUX51798.1"/>
    </source>
</evidence>
<proteinExistence type="predicted"/>
<evidence type="ECO:0000256" key="1">
    <source>
        <dbReference type="SAM" id="MobiDB-lite"/>
    </source>
</evidence>
<dbReference type="GeneID" id="91345423"/>
<dbReference type="EMBL" id="CP109495">
    <property type="protein sequence ID" value="WUX51798.1"/>
    <property type="molecule type" value="Genomic_DNA"/>
</dbReference>
<gene>
    <name evidence="2" type="ORF">OG442_09760</name>
</gene>
<reference evidence="2" key="1">
    <citation type="submission" date="2022-10" db="EMBL/GenBank/DDBJ databases">
        <title>The complete genomes of actinobacterial strains from the NBC collection.</title>
        <authorList>
            <person name="Joergensen T.S."/>
            <person name="Alvarez Arevalo M."/>
            <person name="Sterndorff E.B."/>
            <person name="Faurdal D."/>
            <person name="Vuksanovic O."/>
            <person name="Mourched A.-S."/>
            <person name="Charusanti P."/>
            <person name="Shaw S."/>
            <person name="Blin K."/>
            <person name="Weber T."/>
        </authorList>
    </citation>
    <scope>NUCLEOTIDE SEQUENCE</scope>
    <source>
        <strain evidence="2">NBC_01432</strain>
    </source>
</reference>
<dbReference type="RefSeq" id="WP_329075483.1">
    <property type="nucleotide sequence ID" value="NZ_CP109389.1"/>
</dbReference>
<feature type="region of interest" description="Disordered" evidence="1">
    <location>
        <begin position="1"/>
        <end position="23"/>
    </location>
</feature>
<organism evidence="2 3">
    <name type="scientific">Streptomyces niveus</name>
    <name type="common">Streptomyces spheroides</name>
    <dbReference type="NCBI Taxonomy" id="193462"/>
    <lineage>
        <taxon>Bacteria</taxon>
        <taxon>Bacillati</taxon>
        <taxon>Actinomycetota</taxon>
        <taxon>Actinomycetes</taxon>
        <taxon>Kitasatosporales</taxon>
        <taxon>Streptomycetaceae</taxon>
        <taxon>Streptomyces</taxon>
    </lineage>
</organism>
<keyword evidence="3" id="KW-1185">Reference proteome</keyword>
<feature type="compositionally biased region" description="Basic residues" evidence="1">
    <location>
        <begin position="1"/>
        <end position="18"/>
    </location>
</feature>
<evidence type="ECO:0000313" key="3">
    <source>
        <dbReference type="Proteomes" id="UP001432209"/>
    </source>
</evidence>
<accession>A0ABZ2A381</accession>
<name>A0ABZ2A381_STRNV</name>
<dbReference type="Proteomes" id="UP001432209">
    <property type="component" value="Chromosome"/>
</dbReference>
<sequence length="303" mass="33582">MERKHTRAFVSHAQRHGRAASDAARAEQADLVRTRVRLMIEITARAGAYRKGLVQAAERLSPEEAEILADLEGHGLQVPQLRDVLRGGHVLVDDPRLYEKWRLAKGSHPRISSHHRDIDKKLYPDIGMRGQVVREKLHGRTVQGTWVQLEKTPAAFGGSKLPRPSDLRHLMDYVVYKFTDSNVGPWGLSRMTERRPMYLSPVLAMPTSLSPPVARSLTQALRRIEANDDVTSASQELAGRFPPPDRPDLAGELGQALSDRGGRGLFGNSDVWVTQTPSRTAAAVLRESRKATAADDWRTGGSS</sequence>
<protein>
    <submittedName>
        <fullName evidence="2">Uncharacterized protein</fullName>
    </submittedName>
</protein>